<feature type="region of interest" description="Disordered" evidence="1">
    <location>
        <begin position="102"/>
        <end position="122"/>
    </location>
</feature>
<evidence type="ECO:0000256" key="1">
    <source>
        <dbReference type="SAM" id="MobiDB-lite"/>
    </source>
</evidence>
<dbReference type="EMBL" id="KV744935">
    <property type="protein sequence ID" value="OCK81064.1"/>
    <property type="molecule type" value="Genomic_DNA"/>
</dbReference>
<keyword evidence="2" id="KW-1133">Transmembrane helix</keyword>
<keyword evidence="2" id="KW-0472">Membrane</keyword>
<feature type="compositionally biased region" description="Low complexity" evidence="1">
    <location>
        <begin position="102"/>
        <end position="116"/>
    </location>
</feature>
<organism evidence="3 4">
    <name type="scientific">Lepidopterella palustris CBS 459.81</name>
    <dbReference type="NCBI Taxonomy" id="1314670"/>
    <lineage>
        <taxon>Eukaryota</taxon>
        <taxon>Fungi</taxon>
        <taxon>Dikarya</taxon>
        <taxon>Ascomycota</taxon>
        <taxon>Pezizomycotina</taxon>
        <taxon>Dothideomycetes</taxon>
        <taxon>Pleosporomycetidae</taxon>
        <taxon>Mytilinidiales</taxon>
        <taxon>Argynnaceae</taxon>
        <taxon>Lepidopterella</taxon>
    </lineage>
</organism>
<keyword evidence="4" id="KW-1185">Reference proteome</keyword>
<gene>
    <name evidence="3" type="ORF">K432DRAFT_381664</name>
</gene>
<proteinExistence type="predicted"/>
<accession>A0A8E2JGG6</accession>
<evidence type="ECO:0000313" key="4">
    <source>
        <dbReference type="Proteomes" id="UP000250266"/>
    </source>
</evidence>
<name>A0A8E2JGG6_9PEZI</name>
<evidence type="ECO:0000313" key="3">
    <source>
        <dbReference type="EMBL" id="OCK81064.1"/>
    </source>
</evidence>
<reference evidence="3 4" key="1">
    <citation type="journal article" date="2016" name="Nat. Commun.">
        <title>Ectomycorrhizal ecology is imprinted in the genome of the dominant symbiotic fungus Cenococcum geophilum.</title>
        <authorList>
            <consortium name="DOE Joint Genome Institute"/>
            <person name="Peter M."/>
            <person name="Kohler A."/>
            <person name="Ohm R.A."/>
            <person name="Kuo A."/>
            <person name="Krutzmann J."/>
            <person name="Morin E."/>
            <person name="Arend M."/>
            <person name="Barry K.W."/>
            <person name="Binder M."/>
            <person name="Choi C."/>
            <person name="Clum A."/>
            <person name="Copeland A."/>
            <person name="Grisel N."/>
            <person name="Haridas S."/>
            <person name="Kipfer T."/>
            <person name="LaButti K."/>
            <person name="Lindquist E."/>
            <person name="Lipzen A."/>
            <person name="Maire R."/>
            <person name="Meier B."/>
            <person name="Mihaltcheva S."/>
            <person name="Molinier V."/>
            <person name="Murat C."/>
            <person name="Poggeler S."/>
            <person name="Quandt C.A."/>
            <person name="Sperisen C."/>
            <person name="Tritt A."/>
            <person name="Tisserant E."/>
            <person name="Crous P.W."/>
            <person name="Henrissat B."/>
            <person name="Nehls U."/>
            <person name="Egli S."/>
            <person name="Spatafora J.W."/>
            <person name="Grigoriev I.V."/>
            <person name="Martin F.M."/>
        </authorList>
    </citation>
    <scope>NUCLEOTIDE SEQUENCE [LARGE SCALE GENOMIC DNA]</scope>
    <source>
        <strain evidence="3 4">CBS 459.81</strain>
    </source>
</reference>
<protein>
    <recommendedName>
        <fullName evidence="5">Mid2 domain-containing protein</fullName>
    </recommendedName>
</protein>
<feature type="transmembrane region" description="Helical" evidence="2">
    <location>
        <begin position="153"/>
        <end position="177"/>
    </location>
</feature>
<dbReference type="AlphaFoldDB" id="A0A8E2JGG6"/>
<sequence>MNIVLASTLLRMEAIAPVFTQAPVMPNCSALTLSAPLTSTAFNLISNNDTRTLSWTVGPPSLLTEAGGRGNVFWINVYQNSPPYINLNSRAFNVTNTTASSSSSTSVAAAPTSNTAHPSSQGPIATVTISATETVTMSPQPTLPVGNGRNNSVGLGVGLGLGVPFAVLLGIAIYHYYFGNSSHRRGRVVAESGFAPNAASGGDEKEIVAVTEAYREVLPPAPAELVGTVQRHELDGKGMYHVYPGT</sequence>
<evidence type="ECO:0008006" key="5">
    <source>
        <dbReference type="Google" id="ProtNLM"/>
    </source>
</evidence>
<evidence type="ECO:0000256" key="2">
    <source>
        <dbReference type="SAM" id="Phobius"/>
    </source>
</evidence>
<keyword evidence="2" id="KW-0812">Transmembrane</keyword>
<dbReference type="Proteomes" id="UP000250266">
    <property type="component" value="Unassembled WGS sequence"/>
</dbReference>